<keyword evidence="2" id="KW-0808">Transferase</keyword>
<accession>A0A812I069</accession>
<evidence type="ECO:0000256" key="2">
    <source>
        <dbReference type="ARBA" id="ARBA00022679"/>
    </source>
</evidence>
<dbReference type="InterPro" id="IPR021867">
    <property type="entry name" value="Bmt2/SAMTOR"/>
</dbReference>
<gene>
    <name evidence="5" type="primary">bmt2</name>
    <name evidence="5" type="ORF">SNAT2548_LOCUS2411</name>
</gene>
<reference evidence="5" key="1">
    <citation type="submission" date="2021-02" db="EMBL/GenBank/DDBJ databases">
        <authorList>
            <person name="Dougan E. K."/>
            <person name="Rhodes N."/>
            <person name="Thang M."/>
            <person name="Chan C."/>
        </authorList>
    </citation>
    <scope>NUCLEOTIDE SEQUENCE</scope>
</reference>
<dbReference type="InterPro" id="IPR029063">
    <property type="entry name" value="SAM-dependent_MTases_sf"/>
</dbReference>
<keyword evidence="6" id="KW-1185">Reference proteome</keyword>
<keyword evidence="3" id="KW-0949">S-adenosyl-L-methionine</keyword>
<protein>
    <submittedName>
        <fullName evidence="5">Bmt2 protein</fullName>
    </submittedName>
</protein>
<evidence type="ECO:0000256" key="3">
    <source>
        <dbReference type="ARBA" id="ARBA00022691"/>
    </source>
</evidence>
<feature type="compositionally biased region" description="Basic and acidic residues" evidence="4">
    <location>
        <begin position="29"/>
        <end position="38"/>
    </location>
</feature>
<name>A0A812I069_9DINO</name>
<keyword evidence="1" id="KW-0489">Methyltransferase</keyword>
<evidence type="ECO:0000313" key="6">
    <source>
        <dbReference type="Proteomes" id="UP000604046"/>
    </source>
</evidence>
<evidence type="ECO:0000256" key="1">
    <source>
        <dbReference type="ARBA" id="ARBA00022603"/>
    </source>
</evidence>
<dbReference type="Proteomes" id="UP000604046">
    <property type="component" value="Unassembled WGS sequence"/>
</dbReference>
<evidence type="ECO:0000313" key="5">
    <source>
        <dbReference type="EMBL" id="CAE6969525.1"/>
    </source>
</evidence>
<dbReference type="PANTHER" id="PTHR21008:SF0">
    <property type="entry name" value="S-ADENOSYLMETHIONINE SENSOR UPSTREAM OF MTORC1"/>
    <property type="match status" value="1"/>
</dbReference>
<dbReference type="GO" id="GO:1904262">
    <property type="term" value="P:negative regulation of TORC1 signaling"/>
    <property type="evidence" value="ECO:0007669"/>
    <property type="project" value="TreeGrafter"/>
</dbReference>
<dbReference type="GO" id="GO:0032259">
    <property type="term" value="P:methylation"/>
    <property type="evidence" value="ECO:0007669"/>
    <property type="project" value="UniProtKB-KW"/>
</dbReference>
<dbReference type="EMBL" id="CAJNDS010000138">
    <property type="protein sequence ID" value="CAE6969525.1"/>
    <property type="molecule type" value="Genomic_DNA"/>
</dbReference>
<feature type="region of interest" description="Disordered" evidence="4">
    <location>
        <begin position="22"/>
        <end position="43"/>
    </location>
</feature>
<evidence type="ECO:0000256" key="4">
    <source>
        <dbReference type="SAM" id="MobiDB-lite"/>
    </source>
</evidence>
<dbReference type="SUPFAM" id="SSF53335">
    <property type="entry name" value="S-adenosyl-L-methionine-dependent methyltransferases"/>
    <property type="match status" value="1"/>
</dbReference>
<dbReference type="Gene3D" id="3.40.50.150">
    <property type="entry name" value="Vaccinia Virus protein VP39"/>
    <property type="match status" value="1"/>
</dbReference>
<sequence length="227" mass="25646">WVRYDVKGRTLYWNPKKMKMETRAPVGTGEEKEREPPAPRDPPVRLLDIGSNTNSFLEWPFYVTPYALDLQPNPVAEGVFQADFFDVPIVEAPDASEPLILDDEGKLKGIVAGSMDVVVICLVLSCLPTPEKRIEMVAKARKCLREDRGLLIVVEGAAAIVEASWHQQDEAAVWSKAMESAGFKALMFNDYVREGRRKKRTLQWILETAPLTDGELKPLRIAKEMEY</sequence>
<dbReference type="GO" id="GO:0008168">
    <property type="term" value="F:methyltransferase activity"/>
    <property type="evidence" value="ECO:0007669"/>
    <property type="project" value="UniProtKB-KW"/>
</dbReference>
<proteinExistence type="predicted"/>
<dbReference type="PANTHER" id="PTHR21008">
    <property type="entry name" value="S-ADENOSYLMETHIONINE SENSOR UPSTREAM OF MTORC1-RELATED"/>
    <property type="match status" value="1"/>
</dbReference>
<comment type="caution">
    <text evidence="5">The sequence shown here is derived from an EMBL/GenBank/DDBJ whole genome shotgun (WGS) entry which is preliminary data.</text>
</comment>
<organism evidence="5 6">
    <name type="scientific">Symbiodinium natans</name>
    <dbReference type="NCBI Taxonomy" id="878477"/>
    <lineage>
        <taxon>Eukaryota</taxon>
        <taxon>Sar</taxon>
        <taxon>Alveolata</taxon>
        <taxon>Dinophyceae</taxon>
        <taxon>Suessiales</taxon>
        <taxon>Symbiodiniaceae</taxon>
        <taxon>Symbiodinium</taxon>
    </lineage>
</organism>
<dbReference type="AlphaFoldDB" id="A0A812I069"/>
<feature type="non-terminal residue" evidence="5">
    <location>
        <position position="1"/>
    </location>
</feature>
<dbReference type="OrthoDB" id="5954793at2759"/>